<feature type="region of interest" description="Disordered" evidence="1">
    <location>
        <begin position="1"/>
        <end position="22"/>
    </location>
</feature>
<dbReference type="Proteomes" id="UP000076502">
    <property type="component" value="Unassembled WGS sequence"/>
</dbReference>
<evidence type="ECO:0000313" key="2">
    <source>
        <dbReference type="EMBL" id="KZC08521.1"/>
    </source>
</evidence>
<accession>A0A154P9K8</accession>
<evidence type="ECO:0000313" key="3">
    <source>
        <dbReference type="Proteomes" id="UP000076502"/>
    </source>
</evidence>
<dbReference type="EMBL" id="KQ434849">
    <property type="protein sequence ID" value="KZC08521.1"/>
    <property type="molecule type" value="Genomic_DNA"/>
</dbReference>
<reference evidence="2 3" key="1">
    <citation type="submission" date="2015-07" db="EMBL/GenBank/DDBJ databases">
        <title>The genome of Dufourea novaeangliae.</title>
        <authorList>
            <person name="Pan H."/>
            <person name="Kapheim K."/>
        </authorList>
    </citation>
    <scope>NUCLEOTIDE SEQUENCE [LARGE SCALE GENOMIC DNA]</scope>
    <source>
        <strain evidence="2">0120121106</strain>
        <tissue evidence="2">Whole body</tissue>
    </source>
</reference>
<gene>
    <name evidence="2" type="ORF">WN55_10839</name>
</gene>
<proteinExistence type="predicted"/>
<protein>
    <submittedName>
        <fullName evidence="2">Uncharacterized protein</fullName>
    </submittedName>
</protein>
<dbReference type="AlphaFoldDB" id="A0A154P9K8"/>
<keyword evidence="3" id="KW-1185">Reference proteome</keyword>
<sequence>MLSQFNSSNSSSERKKSCHRIKNKLERHRSEIYYYLKGNEYLFDRLRIIPNGGKGISWIYAMRRKHAATFIFKRECLSDEPARNDLQVLFTKPSENALNLED</sequence>
<organism evidence="2 3">
    <name type="scientific">Dufourea novaeangliae</name>
    <name type="common">Sweat bee</name>
    <dbReference type="NCBI Taxonomy" id="178035"/>
    <lineage>
        <taxon>Eukaryota</taxon>
        <taxon>Metazoa</taxon>
        <taxon>Ecdysozoa</taxon>
        <taxon>Arthropoda</taxon>
        <taxon>Hexapoda</taxon>
        <taxon>Insecta</taxon>
        <taxon>Pterygota</taxon>
        <taxon>Neoptera</taxon>
        <taxon>Endopterygota</taxon>
        <taxon>Hymenoptera</taxon>
        <taxon>Apocrita</taxon>
        <taxon>Aculeata</taxon>
        <taxon>Apoidea</taxon>
        <taxon>Anthophila</taxon>
        <taxon>Halictidae</taxon>
        <taxon>Rophitinae</taxon>
        <taxon>Dufourea</taxon>
    </lineage>
</organism>
<name>A0A154P9K8_DUFNO</name>
<evidence type="ECO:0000256" key="1">
    <source>
        <dbReference type="SAM" id="MobiDB-lite"/>
    </source>
</evidence>
<feature type="compositionally biased region" description="Low complexity" evidence="1">
    <location>
        <begin position="1"/>
        <end position="11"/>
    </location>
</feature>